<reference evidence="3 4" key="1">
    <citation type="submission" date="2021-03" db="EMBL/GenBank/DDBJ databases">
        <title>novel species in genus Cellulomonas.</title>
        <authorList>
            <person name="Zhang G."/>
        </authorList>
    </citation>
    <scope>NUCLEOTIDE SEQUENCE [LARGE SCALE GENOMIC DNA]</scope>
    <source>
        <strain evidence="4">zg-ZUI188</strain>
    </source>
</reference>
<evidence type="ECO:0000313" key="4">
    <source>
        <dbReference type="Proteomes" id="UP000678317"/>
    </source>
</evidence>
<protein>
    <submittedName>
        <fullName evidence="3">TniQ family protein</fullName>
    </submittedName>
</protein>
<sequence length="541" mass="59490">MAGYDVNQWPIAVPPYDNELPQSWLSRVGARYGVPPSTVARLAKDPSVRLTSLTAGQLAPSVALLLRVQAPPASPTYREMEVDRWAATYGRMRRSRQGASFCPLCLGDPDPFWRTEWTEPLRLVCRRHRVLLVDVCPTCGKRPFGPHSSWSQRIAPAWMCPSRRDDDVRIHRTRREWCRTDLRAGGTSVVSDAQLDAAEHLDQALEAAARDPGGPTALWQWMTTSTEYAHALLELIDEQVPANRWAHASSRELVTAIDVASQVMTAASPEAVEAIAARHGVLDPVGTHTPIAPKEHDYHPRNALLVSLRLASLAPHLSLGQQLMFRTASGCPRPPVRTERRDGPRRLTEGTWPARGWVPPALWAGELTDHVSVDDSCGRAALSLALSKVGSSVPLRAIALDLGLPSWLADRIAKTLSNRTRNELERLTADLERLFSRLEAAPPPIDYSHRVAVGRDLATVRAAAVEAASFQSIALDEAEEVAASVALWVAYTGSHPRFCPMSVSDGLQPPWPSGLDRAEFLDDGFQQLPHDQGEPMAWLPP</sequence>
<accession>A0ABS3SCH7</accession>
<feature type="compositionally biased region" description="Basic and acidic residues" evidence="1">
    <location>
        <begin position="336"/>
        <end position="348"/>
    </location>
</feature>
<keyword evidence="4" id="KW-1185">Reference proteome</keyword>
<dbReference type="Proteomes" id="UP000678317">
    <property type="component" value="Unassembled WGS sequence"/>
</dbReference>
<dbReference type="Pfam" id="PF06527">
    <property type="entry name" value="TniQ"/>
    <property type="match status" value="1"/>
</dbReference>
<organism evidence="3 4">
    <name type="scientific">Cellulomonas fengjieae</name>
    <dbReference type="NCBI Taxonomy" id="2819978"/>
    <lineage>
        <taxon>Bacteria</taxon>
        <taxon>Bacillati</taxon>
        <taxon>Actinomycetota</taxon>
        <taxon>Actinomycetes</taxon>
        <taxon>Micrococcales</taxon>
        <taxon>Cellulomonadaceae</taxon>
        <taxon>Cellulomonas</taxon>
    </lineage>
</organism>
<evidence type="ECO:0000256" key="1">
    <source>
        <dbReference type="SAM" id="MobiDB-lite"/>
    </source>
</evidence>
<evidence type="ECO:0000259" key="2">
    <source>
        <dbReference type="Pfam" id="PF06527"/>
    </source>
</evidence>
<feature type="region of interest" description="Disordered" evidence="1">
    <location>
        <begin position="330"/>
        <end position="351"/>
    </location>
</feature>
<evidence type="ECO:0000313" key="3">
    <source>
        <dbReference type="EMBL" id="MBO3083029.1"/>
    </source>
</evidence>
<dbReference type="InterPro" id="IPR009492">
    <property type="entry name" value="TniQ"/>
</dbReference>
<dbReference type="EMBL" id="JAGFBM010000001">
    <property type="protein sequence ID" value="MBO3083029.1"/>
    <property type="molecule type" value="Genomic_DNA"/>
</dbReference>
<feature type="domain" description="TniQ" evidence="2">
    <location>
        <begin position="10"/>
        <end position="132"/>
    </location>
</feature>
<gene>
    <name evidence="3" type="ORF">J4035_00100</name>
</gene>
<name>A0ABS3SCH7_9CELL</name>
<comment type="caution">
    <text evidence="3">The sequence shown here is derived from an EMBL/GenBank/DDBJ whole genome shotgun (WGS) entry which is preliminary data.</text>
</comment>
<proteinExistence type="predicted"/>